<evidence type="ECO:0000313" key="2">
    <source>
        <dbReference type="Proteomes" id="UP000272528"/>
    </source>
</evidence>
<dbReference type="Proteomes" id="UP000272528">
    <property type="component" value="Chromosome"/>
</dbReference>
<name>A0A3Q8X4K1_9BACL</name>
<reference evidence="2" key="1">
    <citation type="submission" date="2018-12" db="EMBL/GenBank/DDBJ databases">
        <title>Genome sequence of Peanibacillus sp.</title>
        <authorList>
            <person name="Subramani G."/>
            <person name="Srinivasan S."/>
            <person name="Kim M.K."/>
        </authorList>
    </citation>
    <scope>NUCLEOTIDE SEQUENCE [LARGE SCALE GENOMIC DNA]</scope>
    <source>
        <strain evidence="2">18JY67-1</strain>
    </source>
</reference>
<dbReference type="RefSeq" id="WP_126015574.1">
    <property type="nucleotide sequence ID" value="NZ_CP034437.1"/>
</dbReference>
<dbReference type="EMBL" id="CP034437">
    <property type="protein sequence ID" value="AZN40343.1"/>
    <property type="molecule type" value="Genomic_DNA"/>
</dbReference>
<accession>A0A3Q8X4K1</accession>
<proteinExistence type="predicted"/>
<sequence>MPAIVTIKGTVKSLQPIVHGADMPDEGVAAQGNERFHRKMKVWYEGKAVHIPVISGNSIRGIMRRLGAQSYLEMLELDPERIGRKLRYLLFSGGSLEAGAAKGRQKEKQEAHRTFIEDLREYIPLASLMGCSFKRQLISGKLITDFLVPLVDEVAELYGQPKPGISAAEITDWLFYTRQDHSEEPRTERNQMIYKTEYIVPNMTFMHAFTLVGANRVETALFYHLLEELNRYGRVGGKVAQGHGKVEYHYSLQADHTIEPYISYIEENREKITDFLQSNWSSGENQN</sequence>
<evidence type="ECO:0000313" key="1">
    <source>
        <dbReference type="EMBL" id="AZN40343.1"/>
    </source>
</evidence>
<gene>
    <name evidence="1" type="ORF">EJC50_12320</name>
</gene>
<protein>
    <submittedName>
        <fullName evidence="1">Uncharacterized protein</fullName>
    </submittedName>
</protein>
<dbReference type="AlphaFoldDB" id="A0A3Q8X4K1"/>
<dbReference type="KEGG" id="palb:EJC50_12320"/>
<keyword evidence="2" id="KW-1185">Reference proteome</keyword>
<organism evidence="1 2">
    <name type="scientific">Paenibacillus albus</name>
    <dbReference type="NCBI Taxonomy" id="2495582"/>
    <lineage>
        <taxon>Bacteria</taxon>
        <taxon>Bacillati</taxon>
        <taxon>Bacillota</taxon>
        <taxon>Bacilli</taxon>
        <taxon>Bacillales</taxon>
        <taxon>Paenibacillaceae</taxon>
        <taxon>Paenibacillus</taxon>
    </lineage>
</organism>
<dbReference type="OrthoDB" id="4425858at2"/>